<dbReference type="KEGG" id="bze:COCCADRAFT_10151"/>
<dbReference type="RefSeq" id="XP_007718501.1">
    <property type="nucleotide sequence ID" value="XM_007720311.1"/>
</dbReference>
<proteinExistence type="predicted"/>
<sequence>MARRSAPLLVSSKAESQLAVSSVDNKQAQNSRSAAAVYDVADTTLRSRRAGVPARRDCQPNSKKLTKPEENVVLRAALARLASTGRATLSSVQIGLRHVLMERTIGKELFTKAKYGIGDEDVYNFDEADLMMGKITTQLVMTNVERRGILKAVEPSNREWVTLIAVINAAG</sequence>
<dbReference type="AlphaFoldDB" id="W6XWU2"/>
<organism evidence="1 2">
    <name type="scientific">Cochliobolus carbonum (strain 26-R-13)</name>
    <name type="common">Maize leaf spot fungus</name>
    <name type="synonym">Bipolaris zeicola</name>
    <dbReference type="NCBI Taxonomy" id="930089"/>
    <lineage>
        <taxon>Eukaryota</taxon>
        <taxon>Fungi</taxon>
        <taxon>Dikarya</taxon>
        <taxon>Ascomycota</taxon>
        <taxon>Pezizomycotina</taxon>
        <taxon>Dothideomycetes</taxon>
        <taxon>Pleosporomycetidae</taxon>
        <taxon>Pleosporales</taxon>
        <taxon>Pleosporineae</taxon>
        <taxon>Pleosporaceae</taxon>
        <taxon>Bipolaris</taxon>
    </lineage>
</organism>
<dbReference type="EMBL" id="KI964983">
    <property type="protein sequence ID" value="EUC27194.1"/>
    <property type="molecule type" value="Genomic_DNA"/>
</dbReference>
<reference evidence="1 2" key="1">
    <citation type="journal article" date="2013" name="PLoS Genet.">
        <title>Comparative genome structure, secondary metabolite, and effector coding capacity across Cochliobolus pathogens.</title>
        <authorList>
            <person name="Condon B.J."/>
            <person name="Leng Y."/>
            <person name="Wu D."/>
            <person name="Bushley K.E."/>
            <person name="Ohm R.A."/>
            <person name="Otillar R."/>
            <person name="Martin J."/>
            <person name="Schackwitz W."/>
            <person name="Grimwood J."/>
            <person name="MohdZainudin N."/>
            <person name="Xue C."/>
            <person name="Wang R."/>
            <person name="Manning V.A."/>
            <person name="Dhillon B."/>
            <person name="Tu Z.J."/>
            <person name="Steffenson B.J."/>
            <person name="Salamov A."/>
            <person name="Sun H."/>
            <person name="Lowry S."/>
            <person name="LaButti K."/>
            <person name="Han J."/>
            <person name="Copeland A."/>
            <person name="Lindquist E."/>
            <person name="Barry K."/>
            <person name="Schmutz J."/>
            <person name="Baker S.E."/>
            <person name="Ciuffetti L.M."/>
            <person name="Grigoriev I.V."/>
            <person name="Zhong S."/>
            <person name="Turgeon B.G."/>
        </authorList>
    </citation>
    <scope>NUCLEOTIDE SEQUENCE [LARGE SCALE GENOMIC DNA]</scope>
    <source>
        <strain evidence="1 2">26-R-13</strain>
    </source>
</reference>
<dbReference type="Proteomes" id="UP000053841">
    <property type="component" value="Unassembled WGS sequence"/>
</dbReference>
<dbReference type="GeneID" id="19142379"/>
<dbReference type="HOGENOM" id="CLU_013929_8_1_1"/>
<accession>W6XWU2</accession>
<evidence type="ECO:0000313" key="2">
    <source>
        <dbReference type="Proteomes" id="UP000053841"/>
    </source>
</evidence>
<keyword evidence="2" id="KW-1185">Reference proteome</keyword>
<dbReference type="OrthoDB" id="3762113at2759"/>
<evidence type="ECO:0000313" key="1">
    <source>
        <dbReference type="EMBL" id="EUC27194.1"/>
    </source>
</evidence>
<protein>
    <submittedName>
        <fullName evidence="1">Uncharacterized protein</fullName>
    </submittedName>
</protein>
<name>W6XWU2_COCC2</name>
<gene>
    <name evidence="1" type="ORF">COCCADRAFT_10151</name>
</gene>